<dbReference type="KEGG" id="kne:92180573"/>
<evidence type="ECO:0000313" key="2">
    <source>
        <dbReference type="Proteomes" id="UP001388673"/>
    </source>
</evidence>
<reference evidence="1 2" key="1">
    <citation type="journal article" date="2024" name="bioRxiv">
        <title>Comparative genomics of Cryptococcus and Kwoniella reveals pathogenesis evolution and contrasting karyotype dynamics via intercentromeric recombination or chromosome fusion.</title>
        <authorList>
            <person name="Coelho M.A."/>
            <person name="David-Palma M."/>
            <person name="Shea T."/>
            <person name="Bowers K."/>
            <person name="McGinley-Smith S."/>
            <person name="Mohammad A.W."/>
            <person name="Gnirke A."/>
            <person name="Yurkov A.M."/>
            <person name="Nowrousian M."/>
            <person name="Sun S."/>
            <person name="Cuomo C.A."/>
            <person name="Heitman J."/>
        </authorList>
    </citation>
    <scope>NUCLEOTIDE SEQUENCE [LARGE SCALE GENOMIC DNA]</scope>
    <source>
        <strain evidence="1 2">CBS 13917</strain>
    </source>
</reference>
<sequence length="275" mass="31236">MSTTDESLVSNTATSDSVYRLRDSVDHGNIDRRLIYWTEDSTRVEEERINRIGPQAFLFSNGTAIGTLEKNEVNIAFYAPRYYDEFGARNTVTDLAVKDELAMRPGLLRDMGNHGDMLEDEMRPLYLWANTLGPNDRLTNGTDDIYRLESSVDLSGTDAKTFKIYWTDDETVARDRKYVDHFDHAPKAWLLPNGTAVGEIRTDRISAAFGRMATQDKDFATIRNRTTGAEEVLEVDRLPKVLSENLYASGSGDKTEHSGQCKRIYIWAREIDDEV</sequence>
<dbReference type="AlphaFoldDB" id="A0AAW0YQK6"/>
<protein>
    <submittedName>
        <fullName evidence="1">Uncharacterized protein</fullName>
    </submittedName>
</protein>
<dbReference type="EMBL" id="JBCAWK010000006">
    <property type="protein sequence ID" value="KAK8854576.1"/>
    <property type="molecule type" value="Genomic_DNA"/>
</dbReference>
<comment type="caution">
    <text evidence="1">The sequence shown here is derived from an EMBL/GenBank/DDBJ whole genome shotgun (WGS) entry which is preliminary data.</text>
</comment>
<organism evidence="1 2">
    <name type="scientific">Kwoniella newhampshirensis</name>
    <dbReference type="NCBI Taxonomy" id="1651941"/>
    <lineage>
        <taxon>Eukaryota</taxon>
        <taxon>Fungi</taxon>
        <taxon>Dikarya</taxon>
        <taxon>Basidiomycota</taxon>
        <taxon>Agaricomycotina</taxon>
        <taxon>Tremellomycetes</taxon>
        <taxon>Tremellales</taxon>
        <taxon>Cryptococcaceae</taxon>
        <taxon>Kwoniella</taxon>
    </lineage>
</organism>
<proteinExistence type="predicted"/>
<keyword evidence="2" id="KW-1185">Reference proteome</keyword>
<dbReference type="GeneID" id="92180573"/>
<gene>
    <name evidence="1" type="ORF">IAR55_003315</name>
</gene>
<dbReference type="Proteomes" id="UP001388673">
    <property type="component" value="Unassembled WGS sequence"/>
</dbReference>
<name>A0AAW0YQK6_9TREE</name>
<accession>A0AAW0YQK6</accession>
<evidence type="ECO:0000313" key="1">
    <source>
        <dbReference type="EMBL" id="KAK8854576.1"/>
    </source>
</evidence>
<dbReference type="RefSeq" id="XP_066802814.1">
    <property type="nucleotide sequence ID" value="XM_066946422.1"/>
</dbReference>